<dbReference type="WormBase" id="R06A4.2">
    <property type="protein sequence ID" value="CE18109"/>
    <property type="gene ID" value="WBGene00011047"/>
    <property type="gene designation" value="tebp-1"/>
</dbReference>
<dbReference type="PANTHER" id="PTHR38627:SF2">
    <property type="entry name" value="DOUBLE-STRAND TELOMERIC DNA-BINDING PROTEINS 1-RELATED"/>
    <property type="match status" value="1"/>
</dbReference>
<dbReference type="EMBL" id="BX284602">
    <property type="protein sequence ID" value="CAB05583.1"/>
    <property type="molecule type" value="Genomic_DNA"/>
</dbReference>
<feature type="compositionally biased region" description="Polar residues" evidence="1">
    <location>
        <begin position="324"/>
        <end position="352"/>
    </location>
</feature>
<sequence length="837" mass="95058">MSSRAKKNKPSRPSFDDELTIWEFIHENTCNMEMFNEVNLDLFKEYLQEHESVFTAEQLYEYYVTTMKATLYKCEMEPEKMLTLYKNLEIEVTPHVEILLEAKFKTVLRVDSNRRLQKFSDFSARPVTCGSVSRKEKVPETIPETLEETVPETVPEPERLQNRMPLDVEISDSFEKAMWNHVSQNAARLTGKFLMTEQFWAELLQSQPNIPIKSAHIVLHHFNEMMLENLWKQAMDPDAKLQILKDLSVPLSYHQRKWILDNDRLDVALSLDGYVVSWDIVRDQPAPRSKILTWTPRTPMRNRSPSLMVFHDDIRPPSPIQVVSDPTSSYFRSRASTDQPGPSSHRSQSANVRETYAPKKIQKREKFTLDDHMCAWKFVHEKIVEAKKEGVQLMPKGIAFWRDFVKVSRSSKSATNWSSHFRKIMCPALHEMPLHKRTILYLLKHIDIEIDEEAEKLIERKFNVKLRVGTDRSLISYRLLDAVVKGEVVEKDKKSEEAREIEAIDVDDGDADVKQEVVEKDGKAEEAPEHEAMDVEDDDEDLDETIPLESDEQMMDENLDTSVASKKEAMDVDELSNKMTDAVNNLQKSITESTNETTVLEGAAAAVILLSESLQNFSRVGMEKSSSDVSSSSEPVSSAEPAAAALVPSEAGQGSRDVFTSQSDSTIPESSSFDELLPNSCRVKMEKSYSDIPRSAEPVFKVPMIPNRLSHSASNGLKPAEISPILVDYDALNSQVVQQVLDDADDKDLELIHEALEKAFGNQENWTDKSTAKTVTIGTIIKAIETKFTGISREVLLEQKESIVEEVLGNVENEKVLEVRTEAIREALIEADFGPTN</sequence>
<feature type="region of interest" description="Disordered" evidence="1">
    <location>
        <begin position="324"/>
        <end position="355"/>
    </location>
</feature>
<dbReference type="PANTHER" id="PTHR38627">
    <property type="entry name" value="GA BINDING AND ACTIVATING AND SPK (SPK) DOMAIN CONTAINING-RELATED"/>
    <property type="match status" value="1"/>
</dbReference>
<dbReference type="AlphaFoldDB" id="O62329"/>
<dbReference type="HOGENOM" id="CLU_339559_0_0_1"/>
<evidence type="ECO:0007829" key="7">
    <source>
        <dbReference type="PeptideAtlas" id="O62329"/>
    </source>
</evidence>
<dbReference type="EMBL" id="LC598721">
    <property type="protein sequence ID" value="BCO38674.1"/>
    <property type="molecule type" value="mRNA"/>
</dbReference>
<protein>
    <submittedName>
        <fullName evidence="2">Double-strand telomeric DNA-binding proteins 1</fullName>
    </submittedName>
    <submittedName>
        <fullName evidence="3">SPK domain-containing protein</fullName>
    </submittedName>
</protein>
<dbReference type="AGR" id="WB:WBGene00011047"/>
<dbReference type="FunCoup" id="O62329">
    <property type="interactions" value="1485"/>
</dbReference>
<dbReference type="KEGG" id="cel:CELE_R06A4.2"/>
<dbReference type="UCSC" id="R06A4.2.1">
    <property type="organism name" value="c. elegans"/>
</dbReference>
<evidence type="ECO:0000313" key="5">
    <source>
        <dbReference type="WormBase" id="R06A4.2"/>
    </source>
</evidence>
<evidence type="ECO:0000256" key="1">
    <source>
        <dbReference type="SAM" id="MobiDB-lite"/>
    </source>
</evidence>
<dbReference type="PaxDb" id="6239-R06A4.2"/>
<evidence type="ECO:0000313" key="2">
    <source>
        <dbReference type="EMBL" id="BCO38674.1"/>
    </source>
</evidence>
<dbReference type="GO" id="GO:0003677">
    <property type="term" value="F:DNA binding"/>
    <property type="evidence" value="ECO:0007669"/>
    <property type="project" value="UniProtKB-KW"/>
</dbReference>
<reference evidence="3 4" key="1">
    <citation type="journal article" date="1998" name="Science">
        <title>Genome sequence of the nematode C. elegans: a platform for investigating biology.</title>
        <authorList>
            <consortium name="The C. elegans sequencing consortium"/>
            <person name="Sulson J.E."/>
            <person name="Waterston R."/>
        </authorList>
    </citation>
    <scope>NUCLEOTIDE SEQUENCE [LARGE SCALE GENOMIC DNA]</scope>
    <source>
        <strain evidence="3 4">Bristol N2</strain>
    </source>
</reference>
<feature type="compositionally biased region" description="Low complexity" evidence="1">
    <location>
        <begin position="627"/>
        <end position="651"/>
    </location>
</feature>
<feature type="compositionally biased region" description="Basic and acidic residues" evidence="1">
    <location>
        <begin position="519"/>
        <end position="533"/>
    </location>
</feature>
<feature type="region of interest" description="Disordered" evidence="1">
    <location>
        <begin position="624"/>
        <end position="674"/>
    </location>
</feature>
<name>O62329_CAEEL</name>
<dbReference type="RefSeq" id="NP_496986.1">
    <property type="nucleotide sequence ID" value="NM_064585.6"/>
</dbReference>
<dbReference type="STRING" id="6239.R06A4.2.1"/>
<dbReference type="PIR" id="T23946">
    <property type="entry name" value="T23946"/>
</dbReference>
<evidence type="ECO:0000313" key="4">
    <source>
        <dbReference type="Proteomes" id="UP000001940"/>
    </source>
</evidence>
<evidence type="ECO:0007829" key="6">
    <source>
        <dbReference type="PDB" id="8U8M"/>
    </source>
</evidence>
<dbReference type="OMA" id="HVETMLE"/>
<accession>O62329</accession>
<keyword evidence="4" id="KW-1185">Reference proteome</keyword>
<feature type="compositionally biased region" description="Polar residues" evidence="1">
    <location>
        <begin position="658"/>
        <end position="673"/>
    </location>
</feature>
<evidence type="ECO:0000313" key="3">
    <source>
        <dbReference type="EMBL" id="CAB05583.1"/>
    </source>
</evidence>
<reference evidence="6" key="4">
    <citation type="journal article" date="2024" name="Proc. Natl. Acad. Sci. U.S.A.">
        <title>&lt;i&gt;Caenorhabditis elegans&lt;/i&gt; telomere-binding proteins TEBP-1 and TEBP-2 adapt the Myb module to dimerize and bind telomeric DNA.</title>
        <authorList>
            <person name="Padmanaban S."/>
            <person name="Lambacher N.J."/>
            <person name="Tesmer V.M."/>
            <person name="Zhang J."/>
            <person name="Shibuya H."/>
            <person name="Nandakumar J."/>
        </authorList>
    </citation>
    <scope>X-RAY CRYSTALLOGRAPHY (2.70 ANGSTROMS) OF 167-282</scope>
</reference>
<dbReference type="SMR" id="O62329"/>
<organism evidence="3 4">
    <name type="scientific">Caenorhabditis elegans</name>
    <dbReference type="NCBI Taxonomy" id="6239"/>
    <lineage>
        <taxon>Eukaryota</taxon>
        <taxon>Metazoa</taxon>
        <taxon>Ecdysozoa</taxon>
        <taxon>Nematoda</taxon>
        <taxon>Chromadorea</taxon>
        <taxon>Rhabditida</taxon>
        <taxon>Rhabditina</taxon>
        <taxon>Rhabditomorpha</taxon>
        <taxon>Rhabditoidea</taxon>
        <taxon>Rhabditidae</taxon>
        <taxon>Peloderinae</taxon>
        <taxon>Caenorhabditis</taxon>
    </lineage>
</organism>
<reference evidence="3" key="5">
    <citation type="submission" date="2024-10" db="EMBL/GenBank/DDBJ databases">
        <authorList>
            <consortium name="WormBase Consortium"/>
            <person name="WormBase"/>
        </authorList>
    </citation>
    <scope>NUCLEOTIDE SEQUENCE</scope>
    <source>
        <strain evidence="3">Bristol N2</strain>
    </source>
</reference>
<gene>
    <name evidence="3 5" type="primary">tebp-1</name>
    <name evidence="2" type="synonym">dtn-1</name>
    <name evidence="3" type="ORF">CELE_R06A4.2</name>
    <name evidence="5" type="ORF">R06A4.2</name>
</gene>
<dbReference type="InterPro" id="IPR053367">
    <property type="entry name" value="G-alpha_activating_GEF"/>
</dbReference>
<keyword evidence="2" id="KW-0238">DNA-binding</keyword>
<proteinExistence type="evidence at protein level"/>
<keyword evidence="7" id="KW-1267">Proteomics identification</keyword>
<dbReference type="eggNOG" id="ENOG502SXQ4">
    <property type="taxonomic scope" value="Eukaryota"/>
</dbReference>
<dbReference type="GeneID" id="175093"/>
<reference evidence="3" key="2">
    <citation type="submission" date="2003-03" db="EMBL/GenBank/DDBJ databases">
        <authorList>
            <person name="Sulson J.E."/>
            <person name="Waterston R."/>
        </authorList>
    </citation>
    <scope>NUCLEOTIDE SEQUENCE</scope>
    <source>
        <strain evidence="3">Bristol N2</strain>
    </source>
</reference>
<dbReference type="CTD" id="175093"/>
<dbReference type="Proteomes" id="UP000001940">
    <property type="component" value="Chromosome II"/>
</dbReference>
<keyword evidence="6" id="KW-0002">3D-structure</keyword>
<reference evidence="2" key="3">
    <citation type="journal article" date="2021" name="Elife">
        <title>Telomeric double-strand DNA-binding proteins DTN-1 and DTN-2 ensure germline immortality in Caenorhabditis elegans.</title>
        <authorList>
            <person name="Yamamoto I."/>
            <person name="Zhang K."/>
            <person name="Zhang J."/>
            <person name="Vorontsov E."/>
            <person name="Shibuya H."/>
        </authorList>
    </citation>
    <scope>NUCLEOTIDE SEQUENCE</scope>
    <source>
        <strain evidence="2">Bristol N2</strain>
    </source>
</reference>
<dbReference type="PDB" id="8U8M">
    <property type="method" value="X-ray"/>
    <property type="resolution" value="2.70 A"/>
    <property type="chains" value="A/B/C/D=167-282"/>
</dbReference>
<feature type="region of interest" description="Disordered" evidence="1">
    <location>
        <begin position="519"/>
        <end position="541"/>
    </location>
</feature>
<dbReference type="Bgee" id="WBGene00011047">
    <property type="expression patterns" value="Expressed in germ line (C elegans) and 4 other cell types or tissues"/>
</dbReference>
<dbReference type="OrthoDB" id="5876651at2759"/>